<feature type="signal peptide" evidence="1">
    <location>
        <begin position="1"/>
        <end position="26"/>
    </location>
</feature>
<evidence type="ECO:0000259" key="2">
    <source>
        <dbReference type="Pfam" id="PF21112"/>
    </source>
</evidence>
<organism evidence="3 4">
    <name type="scientific">Rhizobium freirei PRF 81</name>
    <dbReference type="NCBI Taxonomy" id="363754"/>
    <lineage>
        <taxon>Bacteria</taxon>
        <taxon>Pseudomonadati</taxon>
        <taxon>Pseudomonadota</taxon>
        <taxon>Alphaproteobacteria</taxon>
        <taxon>Hyphomicrobiales</taxon>
        <taxon>Rhizobiaceae</taxon>
        <taxon>Rhizobium/Agrobacterium group</taxon>
        <taxon>Rhizobium</taxon>
    </lineage>
</organism>
<dbReference type="InterPro" id="IPR048632">
    <property type="entry name" value="CsgH-like"/>
</dbReference>
<dbReference type="Proteomes" id="UP000012429">
    <property type="component" value="Unassembled WGS sequence"/>
</dbReference>
<keyword evidence="4" id="KW-1185">Reference proteome</keyword>
<proteinExistence type="predicted"/>
<feature type="domain" description="CsgH-like" evidence="2">
    <location>
        <begin position="39"/>
        <end position="126"/>
    </location>
</feature>
<dbReference type="EMBL" id="AQHN01000016">
    <property type="protein sequence ID" value="ENN88558.1"/>
    <property type="molecule type" value="Genomic_DNA"/>
</dbReference>
<dbReference type="Gene3D" id="2.60.40.2420">
    <property type="match status" value="1"/>
</dbReference>
<evidence type="ECO:0000313" key="3">
    <source>
        <dbReference type="EMBL" id="ENN88558.1"/>
    </source>
</evidence>
<dbReference type="RefSeq" id="WP_004111186.1">
    <property type="nucleotide sequence ID" value="NZ_AQHN01000016.1"/>
</dbReference>
<evidence type="ECO:0000256" key="1">
    <source>
        <dbReference type="SAM" id="SignalP"/>
    </source>
</evidence>
<dbReference type="AlphaFoldDB" id="N6UEH9"/>
<sequence>MVSSDRRISVVVAVTLAGLVAVGASAAVLDAERSQAGPVRCEIRDRTDGDTVFLEPLVHSDKDVSGTYSVSVSGGGEGGSSNIQQSGDFSVVAGRTASLGRMSVGATRASYDVKLRLKLDGTNVSCSKQVTGTF</sequence>
<reference evidence="3 4" key="1">
    <citation type="journal article" date="2012" name="BMC Genomics">
        <title>Genomic basis of broad host range and environmental adaptability of Rhizobium tropici CIAT 899 and Rhizobium sp. PRF 81 which are used in inoculants for common bean (Phaseolus vulgaris L.).</title>
        <authorList>
            <person name="Ormeno-Orrillo E."/>
            <person name="Menna P."/>
            <person name="Almeida L.G."/>
            <person name="Ollero F.J."/>
            <person name="Nicolas M.F."/>
            <person name="Pains Rodrigues E."/>
            <person name="Shigueyoshi Nakatani A."/>
            <person name="Silva Batista J.S."/>
            <person name="Oliveira Chueire L.M."/>
            <person name="Souza R.C."/>
            <person name="Ribeiro Vasconcelos A.T."/>
            <person name="Megias M."/>
            <person name="Hungria M."/>
            <person name="Martinez-Romero E."/>
        </authorList>
    </citation>
    <scope>NUCLEOTIDE SEQUENCE [LARGE SCALE GENOMIC DNA]</scope>
    <source>
        <strain evidence="3 4">PRF 81</strain>
    </source>
</reference>
<dbReference type="Pfam" id="PF21112">
    <property type="entry name" value="CsgH"/>
    <property type="match status" value="1"/>
</dbReference>
<feature type="chain" id="PRO_5004125743" description="CsgH-like domain-containing protein" evidence="1">
    <location>
        <begin position="27"/>
        <end position="134"/>
    </location>
</feature>
<gene>
    <name evidence="3" type="ORF">RHSP_65090</name>
</gene>
<keyword evidence="1" id="KW-0732">Signal</keyword>
<dbReference type="STRING" id="363754.RHSP_65090"/>
<protein>
    <recommendedName>
        <fullName evidence="2">CsgH-like domain-containing protein</fullName>
    </recommendedName>
</protein>
<dbReference type="NCBIfam" id="NF041112">
    <property type="entry name" value="chap_CsgH_alph"/>
    <property type="match status" value="1"/>
</dbReference>
<dbReference type="InterPro" id="IPR053722">
    <property type="entry name" value="Curli_assembly_CsgC/AgfC"/>
</dbReference>
<accession>N6UEH9</accession>
<dbReference type="OrthoDB" id="8386201at2"/>
<comment type="caution">
    <text evidence="3">The sequence shown here is derived from an EMBL/GenBank/DDBJ whole genome shotgun (WGS) entry which is preliminary data.</text>
</comment>
<dbReference type="PATRIC" id="fig|363754.4.peg.1436"/>
<evidence type="ECO:0000313" key="4">
    <source>
        <dbReference type="Proteomes" id="UP000012429"/>
    </source>
</evidence>
<dbReference type="InterPro" id="IPR047726">
    <property type="entry name" value="CsgH_dom"/>
</dbReference>
<name>N6UEH9_9HYPH</name>